<dbReference type="GO" id="GO:0003700">
    <property type="term" value="F:DNA-binding transcription factor activity"/>
    <property type="evidence" value="ECO:0007669"/>
    <property type="project" value="InterPro"/>
</dbReference>
<dbReference type="Pfam" id="PF12833">
    <property type="entry name" value="HTH_18"/>
    <property type="match status" value="1"/>
</dbReference>
<protein>
    <submittedName>
        <fullName evidence="5">Helix-turn-helix transcriptional regulator</fullName>
    </submittedName>
</protein>
<dbReference type="Gene3D" id="2.60.120.10">
    <property type="entry name" value="Jelly Rolls"/>
    <property type="match status" value="1"/>
</dbReference>
<dbReference type="GO" id="GO:0043565">
    <property type="term" value="F:sequence-specific DNA binding"/>
    <property type="evidence" value="ECO:0007669"/>
    <property type="project" value="InterPro"/>
</dbReference>
<dbReference type="PROSITE" id="PS01124">
    <property type="entry name" value="HTH_ARAC_FAMILY_2"/>
    <property type="match status" value="1"/>
</dbReference>
<evidence type="ECO:0000313" key="6">
    <source>
        <dbReference type="Proteomes" id="UP000675664"/>
    </source>
</evidence>
<dbReference type="PANTHER" id="PTHR43280">
    <property type="entry name" value="ARAC-FAMILY TRANSCRIPTIONAL REGULATOR"/>
    <property type="match status" value="1"/>
</dbReference>
<evidence type="ECO:0000259" key="4">
    <source>
        <dbReference type="PROSITE" id="PS01124"/>
    </source>
</evidence>
<accession>A0A8J7VZU2</accession>
<evidence type="ECO:0000256" key="2">
    <source>
        <dbReference type="ARBA" id="ARBA00023125"/>
    </source>
</evidence>
<evidence type="ECO:0000313" key="5">
    <source>
        <dbReference type="EMBL" id="MBR0597754.1"/>
    </source>
</evidence>
<keyword evidence="6" id="KW-1185">Reference proteome</keyword>
<dbReference type="SMART" id="SM00342">
    <property type="entry name" value="HTH_ARAC"/>
    <property type="match status" value="1"/>
</dbReference>
<dbReference type="RefSeq" id="WP_227017886.1">
    <property type="nucleotide sequence ID" value="NZ_JAGSND010000004.1"/>
</dbReference>
<dbReference type="InterPro" id="IPR009057">
    <property type="entry name" value="Homeodomain-like_sf"/>
</dbReference>
<comment type="caution">
    <text evidence="5">The sequence shown here is derived from an EMBL/GenBank/DDBJ whole genome shotgun (WGS) entry which is preliminary data.</text>
</comment>
<name>A0A8J7VZU2_9FIRM</name>
<keyword evidence="1" id="KW-0805">Transcription regulation</keyword>
<reference evidence="5" key="1">
    <citation type="submission" date="2021-04" db="EMBL/GenBank/DDBJ databases">
        <title>Sinoanaerobacter chloroacetimidivorans sp. nov., an obligate anaerobic bacterium isolated from anaerobic sludge.</title>
        <authorList>
            <person name="Bao Y."/>
        </authorList>
    </citation>
    <scope>NUCLEOTIDE SEQUENCE</scope>
    <source>
        <strain evidence="5">BAD-6</strain>
    </source>
</reference>
<dbReference type="SUPFAM" id="SSF51215">
    <property type="entry name" value="Regulatory protein AraC"/>
    <property type="match status" value="1"/>
</dbReference>
<dbReference type="InterPro" id="IPR037923">
    <property type="entry name" value="HTH-like"/>
</dbReference>
<reference evidence="5" key="2">
    <citation type="submission" date="2021-04" db="EMBL/GenBank/DDBJ databases">
        <authorList>
            <person name="Liu J."/>
        </authorList>
    </citation>
    <scope>NUCLEOTIDE SEQUENCE</scope>
    <source>
        <strain evidence="5">BAD-6</strain>
    </source>
</reference>
<dbReference type="InterPro" id="IPR003313">
    <property type="entry name" value="AraC-bd"/>
</dbReference>
<proteinExistence type="predicted"/>
<dbReference type="InterPro" id="IPR014710">
    <property type="entry name" value="RmlC-like_jellyroll"/>
</dbReference>
<dbReference type="InterPro" id="IPR018062">
    <property type="entry name" value="HTH_AraC-typ_CS"/>
</dbReference>
<dbReference type="SUPFAM" id="SSF46689">
    <property type="entry name" value="Homeodomain-like"/>
    <property type="match status" value="2"/>
</dbReference>
<gene>
    <name evidence="5" type="ORF">KCX82_07715</name>
</gene>
<keyword evidence="2" id="KW-0238">DNA-binding</keyword>
<dbReference type="Pfam" id="PF02311">
    <property type="entry name" value="AraC_binding"/>
    <property type="match status" value="1"/>
</dbReference>
<dbReference type="InterPro" id="IPR020449">
    <property type="entry name" value="Tscrpt_reg_AraC-type_HTH"/>
</dbReference>
<dbReference type="AlphaFoldDB" id="A0A8J7VZU2"/>
<evidence type="ECO:0000256" key="1">
    <source>
        <dbReference type="ARBA" id="ARBA00023015"/>
    </source>
</evidence>
<dbReference type="EMBL" id="JAGSND010000004">
    <property type="protein sequence ID" value="MBR0597754.1"/>
    <property type="molecule type" value="Genomic_DNA"/>
</dbReference>
<dbReference type="PRINTS" id="PR00032">
    <property type="entry name" value="HTHARAC"/>
</dbReference>
<feature type="domain" description="HTH araC/xylS-type" evidence="4">
    <location>
        <begin position="187"/>
        <end position="285"/>
    </location>
</feature>
<dbReference type="PANTHER" id="PTHR43280:SF28">
    <property type="entry name" value="HTH-TYPE TRANSCRIPTIONAL ACTIVATOR RHAS"/>
    <property type="match status" value="1"/>
</dbReference>
<sequence length="292" mass="32423">MLQCFVKKNHIAPFPGSTVPKLLYVSRIESEESIYPRALHAHDSCAEIILIRNGQGHYSIDGKRCRIQGGDLVLLNSGVVHDEISDINTRVGSYCCAIGDLALNGLPRNAVIGSEESPIVPCGEHFDNILELFQLMFRLLLAAQPGADDSCHYLMMSLLTQVLNLLGQGSQPASPEPGEEGLSVLGSRIKEFIDLHYHEDISLQSISEDLNISPYYLSHVFKEASGYSPVKYLLRRRIGEAQTLLINTDYTVTQVASMVGYDNPSHFNLIFTKHVGMTPLKYRKKYTIKSGI</sequence>
<organism evidence="5 6">
    <name type="scientific">Sinanaerobacter chloroacetimidivorans</name>
    <dbReference type="NCBI Taxonomy" id="2818044"/>
    <lineage>
        <taxon>Bacteria</taxon>
        <taxon>Bacillati</taxon>
        <taxon>Bacillota</taxon>
        <taxon>Clostridia</taxon>
        <taxon>Peptostreptococcales</taxon>
        <taxon>Anaerovoracaceae</taxon>
        <taxon>Sinanaerobacter</taxon>
    </lineage>
</organism>
<dbReference type="Proteomes" id="UP000675664">
    <property type="component" value="Unassembled WGS sequence"/>
</dbReference>
<dbReference type="Gene3D" id="1.10.10.60">
    <property type="entry name" value="Homeodomain-like"/>
    <property type="match status" value="2"/>
</dbReference>
<dbReference type="InterPro" id="IPR018060">
    <property type="entry name" value="HTH_AraC"/>
</dbReference>
<evidence type="ECO:0000256" key="3">
    <source>
        <dbReference type="ARBA" id="ARBA00023163"/>
    </source>
</evidence>
<keyword evidence="3" id="KW-0804">Transcription</keyword>
<dbReference type="PROSITE" id="PS00041">
    <property type="entry name" value="HTH_ARAC_FAMILY_1"/>
    <property type="match status" value="1"/>
</dbReference>